<dbReference type="GO" id="GO:0005524">
    <property type="term" value="F:ATP binding"/>
    <property type="evidence" value="ECO:0007669"/>
    <property type="project" value="UniProtKB-KW"/>
</dbReference>
<dbReference type="InterPro" id="IPR003439">
    <property type="entry name" value="ABC_transporter-like_ATP-bd"/>
</dbReference>
<dbReference type="EMBL" id="UINC01119398">
    <property type="protein sequence ID" value="SVC93190.1"/>
    <property type="molecule type" value="Genomic_DNA"/>
</dbReference>
<dbReference type="InterPro" id="IPR027417">
    <property type="entry name" value="P-loop_NTPase"/>
</dbReference>
<dbReference type="PROSITE" id="PS50893">
    <property type="entry name" value="ABC_TRANSPORTER_2"/>
    <property type="match status" value="1"/>
</dbReference>
<dbReference type="InterPro" id="IPR050334">
    <property type="entry name" value="Molybdenum_import_ModC"/>
</dbReference>
<protein>
    <recommendedName>
        <fullName evidence="3">ABC transporter domain-containing protein</fullName>
    </recommendedName>
</protein>
<keyword evidence="1" id="KW-0547">Nucleotide-binding</keyword>
<feature type="domain" description="ABC transporter" evidence="3">
    <location>
        <begin position="1"/>
        <end position="226"/>
    </location>
</feature>
<evidence type="ECO:0000313" key="4">
    <source>
        <dbReference type="EMBL" id="SVC93190.1"/>
    </source>
</evidence>
<dbReference type="AlphaFoldDB" id="A0A382R7D5"/>
<name>A0A382R7D5_9ZZZZ</name>
<dbReference type="GO" id="GO:0016020">
    <property type="term" value="C:membrane"/>
    <property type="evidence" value="ECO:0007669"/>
    <property type="project" value="InterPro"/>
</dbReference>
<dbReference type="SUPFAM" id="SSF52540">
    <property type="entry name" value="P-loop containing nucleoside triphosphate hydrolases"/>
    <property type="match status" value="1"/>
</dbReference>
<organism evidence="4">
    <name type="scientific">marine metagenome</name>
    <dbReference type="NCBI Taxonomy" id="408172"/>
    <lineage>
        <taxon>unclassified sequences</taxon>
        <taxon>metagenomes</taxon>
        <taxon>ecological metagenomes</taxon>
    </lineage>
</organism>
<accession>A0A382R7D5</accession>
<dbReference type="GO" id="GO:0016887">
    <property type="term" value="F:ATP hydrolysis activity"/>
    <property type="evidence" value="ECO:0007669"/>
    <property type="project" value="InterPro"/>
</dbReference>
<dbReference type="PANTHER" id="PTHR43514:SF4">
    <property type="entry name" value="ABC TRANSPORTER I FAMILY MEMBER 10"/>
    <property type="match status" value="1"/>
</dbReference>
<evidence type="ECO:0000256" key="1">
    <source>
        <dbReference type="ARBA" id="ARBA00022741"/>
    </source>
</evidence>
<dbReference type="Pfam" id="PF00005">
    <property type="entry name" value="ABC_tran"/>
    <property type="match status" value="1"/>
</dbReference>
<gene>
    <name evidence="4" type="ORF">METZ01_LOCUS346044</name>
</gene>
<dbReference type="InterPro" id="IPR003593">
    <property type="entry name" value="AAA+_ATPase"/>
</dbReference>
<dbReference type="PANTHER" id="PTHR43514">
    <property type="entry name" value="ABC TRANSPORTER I FAMILY MEMBER 10"/>
    <property type="match status" value="1"/>
</dbReference>
<dbReference type="NCBIfam" id="TIGR02142">
    <property type="entry name" value="modC_ABC"/>
    <property type="match status" value="1"/>
</dbReference>
<dbReference type="GO" id="GO:0140359">
    <property type="term" value="F:ABC-type transporter activity"/>
    <property type="evidence" value="ECO:0007669"/>
    <property type="project" value="InterPro"/>
</dbReference>
<keyword evidence="2" id="KW-0067">ATP-binding</keyword>
<dbReference type="SMART" id="SM00382">
    <property type="entry name" value="AAA"/>
    <property type="match status" value="1"/>
</dbReference>
<feature type="non-terminal residue" evidence="4">
    <location>
        <position position="1"/>
    </location>
</feature>
<evidence type="ECO:0000256" key="2">
    <source>
        <dbReference type="ARBA" id="ARBA00022840"/>
    </source>
</evidence>
<dbReference type="PROSITE" id="PS00211">
    <property type="entry name" value="ABC_TRANSPORTER_1"/>
    <property type="match status" value="1"/>
</dbReference>
<dbReference type="InterPro" id="IPR011868">
    <property type="entry name" value="ModC_ABC_ATP-bd"/>
</dbReference>
<sequence length="226" mass="24625">VLQVDLQKRLGDFNIDVAFKIEDRGITALFGRSGAGKTTLVNMMAGLLRPDSGRLHIGGQTLFDSAAKVNVRPERRRVGYVFQEGRLFPHLSVKANLLYGRRFAPKGERYQDAAQIIDLLGLGGLLARRPATLSGGEKQRVAIGRALLSEPRMLLMDEPLAALDAARKSEIMGHIERLHDVLGVPIIYVSHTLEEVTRLANHMVLLADGGVVATGSAVDIMSQPDL</sequence>
<dbReference type="InterPro" id="IPR017871">
    <property type="entry name" value="ABC_transporter-like_CS"/>
</dbReference>
<feature type="non-terminal residue" evidence="4">
    <location>
        <position position="226"/>
    </location>
</feature>
<dbReference type="Gene3D" id="3.40.50.300">
    <property type="entry name" value="P-loop containing nucleotide triphosphate hydrolases"/>
    <property type="match status" value="1"/>
</dbReference>
<evidence type="ECO:0000259" key="3">
    <source>
        <dbReference type="PROSITE" id="PS50893"/>
    </source>
</evidence>
<reference evidence="4" key="1">
    <citation type="submission" date="2018-05" db="EMBL/GenBank/DDBJ databases">
        <authorList>
            <person name="Lanie J.A."/>
            <person name="Ng W.-L."/>
            <person name="Kazmierczak K.M."/>
            <person name="Andrzejewski T.M."/>
            <person name="Davidsen T.M."/>
            <person name="Wayne K.J."/>
            <person name="Tettelin H."/>
            <person name="Glass J.I."/>
            <person name="Rusch D."/>
            <person name="Podicherti R."/>
            <person name="Tsui H.-C.T."/>
            <person name="Winkler M.E."/>
        </authorList>
    </citation>
    <scope>NUCLEOTIDE SEQUENCE</scope>
</reference>
<dbReference type="GO" id="GO:0015098">
    <property type="term" value="F:molybdate ion transmembrane transporter activity"/>
    <property type="evidence" value="ECO:0007669"/>
    <property type="project" value="InterPro"/>
</dbReference>
<proteinExistence type="predicted"/>